<feature type="region of interest" description="Disordered" evidence="1">
    <location>
        <begin position="1"/>
        <end position="21"/>
    </location>
</feature>
<keyword evidence="3" id="KW-1185">Reference proteome</keyword>
<proteinExistence type="predicted"/>
<feature type="region of interest" description="Disordered" evidence="1">
    <location>
        <begin position="54"/>
        <end position="73"/>
    </location>
</feature>
<sequence>MAGQNLAVTGSTLNNTEAQGVRRTVDVGQTHYLHKGGGKWSTRDTVSAYQGANKEEKLALEPDERQGQCRGNQ</sequence>
<dbReference type="AlphaFoldDB" id="A0A485CRZ1"/>
<dbReference type="Proteomes" id="UP000401081">
    <property type="component" value="Unassembled WGS sequence"/>
</dbReference>
<organism evidence="2 3">
    <name type="scientific">Kluyvera cryocrescens</name>
    <name type="common">Kluyvera citrophila</name>
    <dbReference type="NCBI Taxonomy" id="580"/>
    <lineage>
        <taxon>Bacteria</taxon>
        <taxon>Pseudomonadati</taxon>
        <taxon>Pseudomonadota</taxon>
        <taxon>Gammaproteobacteria</taxon>
        <taxon>Enterobacterales</taxon>
        <taxon>Enterobacteriaceae</taxon>
        <taxon>Kluyvera</taxon>
    </lineage>
</organism>
<feature type="compositionally biased region" description="Polar residues" evidence="1">
    <location>
        <begin position="1"/>
        <end position="18"/>
    </location>
</feature>
<reference evidence="2 3" key="1">
    <citation type="submission" date="2019-03" db="EMBL/GenBank/DDBJ databases">
        <authorList>
            <consortium name="Pathogen Informatics"/>
        </authorList>
    </citation>
    <scope>NUCLEOTIDE SEQUENCE [LARGE SCALE GENOMIC DNA]</scope>
    <source>
        <strain evidence="2 3">NCTC12993</strain>
    </source>
</reference>
<name>A0A485CRZ1_KLUCR</name>
<evidence type="ECO:0000313" key="2">
    <source>
        <dbReference type="EMBL" id="VFS87556.1"/>
    </source>
</evidence>
<protein>
    <submittedName>
        <fullName evidence="2">Uncharacterized protein</fullName>
    </submittedName>
</protein>
<evidence type="ECO:0000313" key="3">
    <source>
        <dbReference type="Proteomes" id="UP000401081"/>
    </source>
</evidence>
<accession>A0A485CRZ1</accession>
<dbReference type="EMBL" id="CAADJD010000028">
    <property type="protein sequence ID" value="VFS87556.1"/>
    <property type="molecule type" value="Genomic_DNA"/>
</dbReference>
<evidence type="ECO:0000256" key="1">
    <source>
        <dbReference type="SAM" id="MobiDB-lite"/>
    </source>
</evidence>
<gene>
    <name evidence="2" type="ORF">NCTC12993_06949</name>
</gene>
<feature type="compositionally biased region" description="Basic and acidic residues" evidence="1">
    <location>
        <begin position="54"/>
        <end position="67"/>
    </location>
</feature>